<dbReference type="EMBL" id="JAULSY010000103">
    <property type="protein sequence ID" value="KAK0665769.1"/>
    <property type="molecule type" value="Genomic_DNA"/>
</dbReference>
<proteinExistence type="predicted"/>
<dbReference type="Proteomes" id="UP001174997">
    <property type="component" value="Unassembled WGS sequence"/>
</dbReference>
<evidence type="ECO:0000313" key="2">
    <source>
        <dbReference type="Proteomes" id="UP001174997"/>
    </source>
</evidence>
<comment type="caution">
    <text evidence="1">The sequence shown here is derived from an EMBL/GenBank/DDBJ whole genome shotgun (WGS) entry which is preliminary data.</text>
</comment>
<organism evidence="1 2">
    <name type="scientific">Cercophora samala</name>
    <dbReference type="NCBI Taxonomy" id="330535"/>
    <lineage>
        <taxon>Eukaryota</taxon>
        <taxon>Fungi</taxon>
        <taxon>Dikarya</taxon>
        <taxon>Ascomycota</taxon>
        <taxon>Pezizomycotina</taxon>
        <taxon>Sordariomycetes</taxon>
        <taxon>Sordariomycetidae</taxon>
        <taxon>Sordariales</taxon>
        <taxon>Lasiosphaeriaceae</taxon>
        <taxon>Cercophora</taxon>
    </lineage>
</organism>
<reference evidence="1" key="1">
    <citation type="submission" date="2023-06" db="EMBL/GenBank/DDBJ databases">
        <title>Genome-scale phylogeny and comparative genomics of the fungal order Sordariales.</title>
        <authorList>
            <consortium name="Lawrence Berkeley National Laboratory"/>
            <person name="Hensen N."/>
            <person name="Bonometti L."/>
            <person name="Westerberg I."/>
            <person name="Brannstrom I.O."/>
            <person name="Guillou S."/>
            <person name="Cros-Aarteil S."/>
            <person name="Calhoun S."/>
            <person name="Haridas S."/>
            <person name="Kuo A."/>
            <person name="Mondo S."/>
            <person name="Pangilinan J."/>
            <person name="Riley R."/>
            <person name="Labutti K."/>
            <person name="Andreopoulos B."/>
            <person name="Lipzen A."/>
            <person name="Chen C."/>
            <person name="Yanf M."/>
            <person name="Daum C."/>
            <person name="Ng V."/>
            <person name="Clum A."/>
            <person name="Steindorff A."/>
            <person name="Ohm R."/>
            <person name="Martin F."/>
            <person name="Silar P."/>
            <person name="Natvig D."/>
            <person name="Lalanne C."/>
            <person name="Gautier V."/>
            <person name="Ament-Velasquez S.L."/>
            <person name="Kruys A."/>
            <person name="Hutchinson M.I."/>
            <person name="Powell A.J."/>
            <person name="Barry K."/>
            <person name="Miller A.N."/>
            <person name="Grigoriev I.V."/>
            <person name="Debuchy R."/>
            <person name="Gladieux P."/>
            <person name="Thoren M.H."/>
            <person name="Johannesson H."/>
        </authorList>
    </citation>
    <scope>NUCLEOTIDE SEQUENCE</scope>
    <source>
        <strain evidence="1">CBS 307.81</strain>
    </source>
</reference>
<dbReference type="InterPro" id="IPR035979">
    <property type="entry name" value="RBD_domain_sf"/>
</dbReference>
<accession>A0AA40D9Z8</accession>
<keyword evidence="2" id="KW-1185">Reference proteome</keyword>
<name>A0AA40D9Z8_9PEZI</name>
<dbReference type="AlphaFoldDB" id="A0AA40D9Z8"/>
<evidence type="ECO:0008006" key="3">
    <source>
        <dbReference type="Google" id="ProtNLM"/>
    </source>
</evidence>
<gene>
    <name evidence="1" type="ORF">QBC41DRAFT_232147</name>
</gene>
<dbReference type="GO" id="GO:0003676">
    <property type="term" value="F:nucleic acid binding"/>
    <property type="evidence" value="ECO:0007669"/>
    <property type="project" value="InterPro"/>
</dbReference>
<feature type="non-terminal residue" evidence="1">
    <location>
        <position position="1"/>
    </location>
</feature>
<protein>
    <recommendedName>
        <fullName evidence="3">RRM domain-containing protein</fullName>
    </recommendedName>
</protein>
<dbReference type="SUPFAM" id="SSF54928">
    <property type="entry name" value="RNA-binding domain, RBD"/>
    <property type="match status" value="1"/>
</dbReference>
<sequence length="198" mass="22074">GMSTNYQGSRWNPANYSAPIHIGENCSLWITGLPNDITYSELLASITDCGRIFSSYINYPDFHAGQYFAAAKVVFFTRSGAHNLMRAGLTIRGRPAVITPNRIRVAESQLPSDHTRVLRITGPAGLVNVPALAQILHDHQVMYGLDRIIERDTTGVWNPDIEWRFASYRCQARLAKDIISRLLGNRVRVEYAPDPCGG</sequence>
<evidence type="ECO:0000313" key="1">
    <source>
        <dbReference type="EMBL" id="KAK0665769.1"/>
    </source>
</evidence>